<name>A0A931HWI9_9BACI</name>
<dbReference type="PROSITE" id="PS50109">
    <property type="entry name" value="HIS_KIN"/>
    <property type="match status" value="1"/>
</dbReference>
<keyword evidence="5" id="KW-0597">Phosphoprotein</keyword>
<evidence type="ECO:0000256" key="2">
    <source>
        <dbReference type="ARBA" id="ARBA00004651"/>
    </source>
</evidence>
<feature type="domain" description="HAMP" evidence="14">
    <location>
        <begin position="330"/>
        <end position="382"/>
    </location>
</feature>
<evidence type="ECO:0000256" key="1">
    <source>
        <dbReference type="ARBA" id="ARBA00000085"/>
    </source>
</evidence>
<evidence type="ECO:0000256" key="12">
    <source>
        <dbReference type="SAM" id="Phobius"/>
    </source>
</evidence>
<dbReference type="EC" id="2.7.13.3" evidence="3"/>
<evidence type="ECO:0000313" key="15">
    <source>
        <dbReference type="EMBL" id="MBH0230778.1"/>
    </source>
</evidence>
<dbReference type="PANTHER" id="PTHR34220">
    <property type="entry name" value="SENSOR HISTIDINE KINASE YPDA"/>
    <property type="match status" value="1"/>
</dbReference>
<dbReference type="InterPro" id="IPR050640">
    <property type="entry name" value="Bact_2-comp_sensor_kinase"/>
</dbReference>
<dbReference type="InterPro" id="IPR010559">
    <property type="entry name" value="Sig_transdc_His_kin_internal"/>
</dbReference>
<dbReference type="GO" id="GO:0000155">
    <property type="term" value="F:phosphorelay sensor kinase activity"/>
    <property type="evidence" value="ECO:0007669"/>
    <property type="project" value="InterPro"/>
</dbReference>
<keyword evidence="12" id="KW-0812">Transmembrane</keyword>
<organism evidence="15 16">
    <name type="scientific">Halobacillus yeomjeoni</name>
    <dbReference type="NCBI Taxonomy" id="311194"/>
    <lineage>
        <taxon>Bacteria</taxon>
        <taxon>Bacillati</taxon>
        <taxon>Bacillota</taxon>
        <taxon>Bacilli</taxon>
        <taxon>Bacillales</taxon>
        <taxon>Bacillaceae</taxon>
        <taxon>Halobacillus</taxon>
    </lineage>
</organism>
<dbReference type="Pfam" id="PF00672">
    <property type="entry name" value="HAMP"/>
    <property type="match status" value="1"/>
</dbReference>
<evidence type="ECO:0000259" key="14">
    <source>
        <dbReference type="PROSITE" id="PS50885"/>
    </source>
</evidence>
<accession>A0A931HWI9</accession>
<dbReference type="Gene3D" id="3.30.565.10">
    <property type="entry name" value="Histidine kinase-like ATPase, C-terminal domain"/>
    <property type="match status" value="1"/>
</dbReference>
<keyword evidence="9" id="KW-0067">ATP-binding</keyword>
<keyword evidence="16" id="KW-1185">Reference proteome</keyword>
<comment type="subcellular location">
    <subcellularLocation>
        <location evidence="2">Cell membrane</location>
        <topology evidence="2">Multi-pass membrane protein</topology>
    </subcellularLocation>
</comment>
<dbReference type="InterPro" id="IPR004358">
    <property type="entry name" value="Sig_transdc_His_kin-like_C"/>
</dbReference>
<evidence type="ECO:0000256" key="5">
    <source>
        <dbReference type="ARBA" id="ARBA00022553"/>
    </source>
</evidence>
<evidence type="ECO:0000259" key="13">
    <source>
        <dbReference type="PROSITE" id="PS50109"/>
    </source>
</evidence>
<dbReference type="PROSITE" id="PS50885">
    <property type="entry name" value="HAMP"/>
    <property type="match status" value="1"/>
</dbReference>
<keyword evidence="12" id="KW-1133">Transmembrane helix</keyword>
<dbReference type="SUPFAM" id="SSF55874">
    <property type="entry name" value="ATPase domain of HSP90 chaperone/DNA topoisomerase II/histidine kinase"/>
    <property type="match status" value="1"/>
</dbReference>
<evidence type="ECO:0000256" key="10">
    <source>
        <dbReference type="ARBA" id="ARBA00023012"/>
    </source>
</evidence>
<dbReference type="SUPFAM" id="SSF158472">
    <property type="entry name" value="HAMP domain-like"/>
    <property type="match status" value="1"/>
</dbReference>
<evidence type="ECO:0000256" key="9">
    <source>
        <dbReference type="ARBA" id="ARBA00022840"/>
    </source>
</evidence>
<dbReference type="AlphaFoldDB" id="A0A931HWI9"/>
<dbReference type="Pfam" id="PF06580">
    <property type="entry name" value="His_kinase"/>
    <property type="match status" value="1"/>
</dbReference>
<comment type="caution">
    <text evidence="15">The sequence shown here is derived from an EMBL/GenBank/DDBJ whole genome shotgun (WGS) entry which is preliminary data.</text>
</comment>
<keyword evidence="6" id="KW-0808">Transferase</keyword>
<dbReference type="Proteomes" id="UP000614490">
    <property type="component" value="Unassembled WGS sequence"/>
</dbReference>
<proteinExistence type="predicted"/>
<keyword evidence="8 15" id="KW-0418">Kinase</keyword>
<dbReference type="GO" id="GO:0005886">
    <property type="term" value="C:plasma membrane"/>
    <property type="evidence" value="ECO:0007669"/>
    <property type="project" value="UniProtKB-SubCell"/>
</dbReference>
<protein>
    <recommendedName>
        <fullName evidence="3">histidine kinase</fullName>
        <ecNumber evidence="3">2.7.13.3</ecNumber>
    </recommendedName>
</protein>
<dbReference type="InterPro" id="IPR003594">
    <property type="entry name" value="HATPase_dom"/>
</dbReference>
<keyword evidence="10" id="KW-0902">Two-component regulatory system</keyword>
<feature type="domain" description="Histidine kinase" evidence="13">
    <location>
        <begin position="489"/>
        <end position="608"/>
    </location>
</feature>
<keyword evidence="11 12" id="KW-0472">Membrane</keyword>
<evidence type="ECO:0000256" key="8">
    <source>
        <dbReference type="ARBA" id="ARBA00022777"/>
    </source>
</evidence>
<dbReference type="InterPro" id="IPR036890">
    <property type="entry name" value="HATPase_C_sf"/>
</dbReference>
<reference evidence="15 16" key="1">
    <citation type="journal article" date="2005" name="Int. J. Syst. Evol. Microbiol.">
        <title>Halobacillus yeomjeoni sp. nov., isolated from a marine solar saltern in Korea.</title>
        <authorList>
            <person name="Yoon J.H."/>
            <person name="Kang S.J."/>
            <person name="Lee C.H."/>
            <person name="Oh H.W."/>
            <person name="Oh T.K."/>
        </authorList>
    </citation>
    <scope>NUCLEOTIDE SEQUENCE [LARGE SCALE GENOMIC DNA]</scope>
    <source>
        <strain evidence="15 16">KCTC 3957</strain>
    </source>
</reference>
<evidence type="ECO:0000313" key="16">
    <source>
        <dbReference type="Proteomes" id="UP000614490"/>
    </source>
</evidence>
<dbReference type="EMBL" id="JADZSC010000002">
    <property type="protein sequence ID" value="MBH0230778.1"/>
    <property type="molecule type" value="Genomic_DNA"/>
</dbReference>
<dbReference type="CDD" id="cd06225">
    <property type="entry name" value="HAMP"/>
    <property type="match status" value="1"/>
</dbReference>
<dbReference type="Pfam" id="PF02518">
    <property type="entry name" value="HATPase_c"/>
    <property type="match status" value="1"/>
</dbReference>
<dbReference type="PRINTS" id="PR00344">
    <property type="entry name" value="BCTRLSENSOR"/>
</dbReference>
<evidence type="ECO:0000256" key="4">
    <source>
        <dbReference type="ARBA" id="ARBA00022475"/>
    </source>
</evidence>
<evidence type="ECO:0000256" key="6">
    <source>
        <dbReference type="ARBA" id="ARBA00022679"/>
    </source>
</evidence>
<dbReference type="InterPro" id="IPR005467">
    <property type="entry name" value="His_kinase_dom"/>
</dbReference>
<dbReference type="SMART" id="SM00304">
    <property type="entry name" value="HAMP"/>
    <property type="match status" value="1"/>
</dbReference>
<feature type="transmembrane region" description="Helical" evidence="12">
    <location>
        <begin position="25"/>
        <end position="44"/>
    </location>
</feature>
<comment type="catalytic activity">
    <reaction evidence="1">
        <text>ATP + protein L-histidine = ADP + protein N-phospho-L-histidine.</text>
        <dbReference type="EC" id="2.7.13.3"/>
    </reaction>
</comment>
<gene>
    <name evidence="15" type="ORF">H0267_11180</name>
</gene>
<evidence type="ECO:0000256" key="11">
    <source>
        <dbReference type="ARBA" id="ARBA00023136"/>
    </source>
</evidence>
<keyword evidence="7" id="KW-0547">Nucleotide-binding</keyword>
<evidence type="ECO:0000256" key="3">
    <source>
        <dbReference type="ARBA" id="ARBA00012438"/>
    </source>
</evidence>
<dbReference type="Gene3D" id="6.10.340.10">
    <property type="match status" value="1"/>
</dbReference>
<sequence length="617" mass="71192">MGEKWKEMYRKSAAWISGMSLQKKLVFLYVVIILAPVLIFTWNISKNRFETSIHDARQESEYLLELEKMNIEENKEKIRRTAQIVVANQALTEFISPDEEHTVKELLDFKRSTFSEVLQLKYNNPAIEDINVYAANPDVKEMWPLLYDERRVEESGWYQEVLEHDGTEMWRLNEGGGATQKLSLYRELEYPKDEHLGIVEITMLLTNFFPKVFNDLENSNSQLFVLDEQGAIHFQQRHSLLKDLGMNAEELQAHFYQKDSGEFNQTMMFSNEEVPFMVVSSYVEDLDINLLRVVSLEEIFFERNQLRMFIIFGTIMLVILLSFITHGLISLILKKLHLLIESMKKVEKGDFTVDVDIQGKDEIGRLSNHYRNMLSKINTLIAESVHKEAATKEAELNALKMQIDSHFLYNTLENIKMMAEIDGKYDISDALTSLGEMMRYNLKWKKDIVSLQEEVSHIRNYIDLMNIRLDQRLDVQMAIPPQLAGQEVLKMSFQPIVENAVKHGLQPVLHERKGLITIEVFTEEKDIKIVISDNGIGMDPATLQKLRDSLREGTDMSEASNRMKTGSGIGLYNVHERVQLYYGKEYGLTINSEEGNYTEVIVTLPCLVLEGGGDLSA</sequence>
<dbReference type="GO" id="GO:0005524">
    <property type="term" value="F:ATP binding"/>
    <property type="evidence" value="ECO:0007669"/>
    <property type="project" value="UniProtKB-KW"/>
</dbReference>
<keyword evidence="4" id="KW-1003">Cell membrane</keyword>
<dbReference type="SMART" id="SM00387">
    <property type="entry name" value="HATPase_c"/>
    <property type="match status" value="1"/>
</dbReference>
<dbReference type="RefSeq" id="WP_197317390.1">
    <property type="nucleotide sequence ID" value="NZ_JADZSC010000002.1"/>
</dbReference>
<feature type="transmembrane region" description="Helical" evidence="12">
    <location>
        <begin position="308"/>
        <end position="333"/>
    </location>
</feature>
<dbReference type="PANTHER" id="PTHR34220:SF7">
    <property type="entry name" value="SENSOR HISTIDINE KINASE YPDA"/>
    <property type="match status" value="1"/>
</dbReference>
<dbReference type="InterPro" id="IPR003660">
    <property type="entry name" value="HAMP_dom"/>
</dbReference>
<evidence type="ECO:0000256" key="7">
    <source>
        <dbReference type="ARBA" id="ARBA00022741"/>
    </source>
</evidence>